<proteinExistence type="predicted"/>
<name>A0A0B7BSV4_9EUPU</name>
<dbReference type="GO" id="GO:0003676">
    <property type="term" value="F:nucleic acid binding"/>
    <property type="evidence" value="ECO:0007669"/>
    <property type="project" value="InterPro"/>
</dbReference>
<evidence type="ECO:0000313" key="2">
    <source>
        <dbReference type="EMBL" id="CEK96063.1"/>
    </source>
</evidence>
<dbReference type="PANTHER" id="PTHR33939">
    <property type="entry name" value="PROTEIN CBG22215"/>
    <property type="match status" value="1"/>
</dbReference>
<protein>
    <recommendedName>
        <fullName evidence="1">Tc1-like transposase DDE domain-containing protein</fullName>
    </recommendedName>
</protein>
<dbReference type="InterPro" id="IPR036397">
    <property type="entry name" value="RNaseH_sf"/>
</dbReference>
<gene>
    <name evidence="2" type="primary">ORF210205</name>
    <name evidence="3" type="synonym">ORF210212</name>
</gene>
<dbReference type="EMBL" id="HACG01049198">
    <property type="protein sequence ID" value="CEK96063.1"/>
    <property type="molecule type" value="Transcribed_RNA"/>
</dbReference>
<sequence>MKLLYHICWLIKTDIDITFIMSLKCTFITMQKVTVLLYQHFRRESKRGHLYCDIHNPEKRTQLALGLNRESFSRWIKQDTKCTNVKQGRKRTIDDFDIDVIRRELLKMFATNQLVTLRKLKLKLQSDCSIDISKSTLWKIVRAAGFTFRKTIGGRNIICEKPHLIAARSKYLRQIRERRRQGYDIVYLDESWVNAHHTNAKEWQSVDGEQKRKIPSSKGQRIILTHAGSSEEGLVHDAGLIFQSKSTDGRDYHTEMNGHIFRHWMEKDLLPILNRPSCLVMDNASYHNAVSAEDKVPTASNTKDQIRTWLAKENVSFDDTYLKPELLHLVRMTNKTKVFHIDKIIAEYGHTSLRLPPYHAHLNPIELVWAKVKGQVAEQNRTFKMCDVEVLTRESLSMIDMQFWKKCVEHVLREEDEYWHRDGLQFVQPVTIINLMESSDSG</sequence>
<accession>A0A0B7BSV4</accession>
<dbReference type="Pfam" id="PF13358">
    <property type="entry name" value="DDE_3"/>
    <property type="match status" value="1"/>
</dbReference>
<feature type="domain" description="Tc1-like transposase DDE" evidence="1">
    <location>
        <begin position="184"/>
        <end position="384"/>
    </location>
</feature>
<evidence type="ECO:0000313" key="3">
    <source>
        <dbReference type="EMBL" id="CEK96065.1"/>
    </source>
</evidence>
<evidence type="ECO:0000259" key="1">
    <source>
        <dbReference type="Pfam" id="PF13358"/>
    </source>
</evidence>
<dbReference type="Gene3D" id="3.30.420.10">
    <property type="entry name" value="Ribonuclease H-like superfamily/Ribonuclease H"/>
    <property type="match status" value="1"/>
</dbReference>
<organism evidence="2">
    <name type="scientific">Arion vulgaris</name>
    <dbReference type="NCBI Taxonomy" id="1028688"/>
    <lineage>
        <taxon>Eukaryota</taxon>
        <taxon>Metazoa</taxon>
        <taxon>Spiralia</taxon>
        <taxon>Lophotrochozoa</taxon>
        <taxon>Mollusca</taxon>
        <taxon>Gastropoda</taxon>
        <taxon>Heterobranchia</taxon>
        <taxon>Euthyneura</taxon>
        <taxon>Panpulmonata</taxon>
        <taxon>Eupulmonata</taxon>
        <taxon>Stylommatophora</taxon>
        <taxon>Helicina</taxon>
        <taxon>Arionoidea</taxon>
        <taxon>Arionidae</taxon>
        <taxon>Arion</taxon>
    </lineage>
</organism>
<dbReference type="PANTHER" id="PTHR33939:SF1">
    <property type="entry name" value="DUF4371 DOMAIN-CONTAINING PROTEIN"/>
    <property type="match status" value="1"/>
</dbReference>
<dbReference type="EMBL" id="HACG01049200">
    <property type="protein sequence ID" value="CEK96065.1"/>
    <property type="molecule type" value="Transcribed_RNA"/>
</dbReference>
<dbReference type="InterPro" id="IPR038717">
    <property type="entry name" value="Tc1-like_DDE_dom"/>
</dbReference>
<dbReference type="AlphaFoldDB" id="A0A0B7BSV4"/>
<reference evidence="2" key="1">
    <citation type="submission" date="2014-12" db="EMBL/GenBank/DDBJ databases">
        <title>Insight into the proteome of Arion vulgaris.</title>
        <authorList>
            <person name="Aradska J."/>
            <person name="Bulat T."/>
            <person name="Smidak R."/>
            <person name="Sarate P."/>
            <person name="Gangsoo J."/>
            <person name="Sialana F."/>
            <person name="Bilban M."/>
            <person name="Lubec G."/>
        </authorList>
    </citation>
    <scope>NUCLEOTIDE SEQUENCE</scope>
    <source>
        <tissue evidence="2">Skin</tissue>
    </source>
</reference>